<keyword evidence="1" id="KW-0496">Mitochondrion</keyword>
<dbReference type="EMBL" id="KC189947">
    <property type="protein sequence ID" value="AGC79000.1"/>
    <property type="molecule type" value="Genomic_DNA"/>
</dbReference>
<accession>R4IUC6</accession>
<dbReference type="EMBL" id="KC189947">
    <property type="protein sequence ID" value="AGC78832.1"/>
    <property type="molecule type" value="Genomic_DNA"/>
</dbReference>
<proteinExistence type="predicted"/>
<organism evidence="1">
    <name type="scientific">Vicia faba</name>
    <name type="common">Broad bean</name>
    <name type="synonym">Faba vulgaris</name>
    <dbReference type="NCBI Taxonomy" id="3906"/>
    <lineage>
        <taxon>Eukaryota</taxon>
        <taxon>Viridiplantae</taxon>
        <taxon>Streptophyta</taxon>
        <taxon>Embryophyta</taxon>
        <taxon>Tracheophyta</taxon>
        <taxon>Spermatophyta</taxon>
        <taxon>Magnoliopsida</taxon>
        <taxon>eudicotyledons</taxon>
        <taxon>Gunneridae</taxon>
        <taxon>Pentapetalae</taxon>
        <taxon>rosids</taxon>
        <taxon>fabids</taxon>
        <taxon>Fabales</taxon>
        <taxon>Fabaceae</taxon>
        <taxon>Papilionoideae</taxon>
        <taxon>50 kb inversion clade</taxon>
        <taxon>NPAAA clade</taxon>
        <taxon>Hologalegina</taxon>
        <taxon>IRL clade</taxon>
        <taxon>Fabeae</taxon>
        <taxon>Vicia</taxon>
    </lineage>
</organism>
<reference evidence="1" key="1">
    <citation type="journal article" date="2013" name="Front. Plant Sci.">
        <title>Mitochondrial Genome Sequence of the Legume Vicia faba.</title>
        <authorList>
            <person name="Negruk V."/>
        </authorList>
    </citation>
    <scope>NUCLEOTIDE SEQUENCE</scope>
</reference>
<sequence>MMYSIKTRKIRRNKIRLHKGSVREHQERGSDQVRDWIKNSVLKDYGLSSTVRSIKSFSKVSSRCVYGILLERVVYIAPEKFFPFSFVHLSPLHFWINQPAISFSTSLFSLLKVKQNFNLTRHELVLTVRLILIQRQLILILILRVGGGSYTQPS</sequence>
<geneLocation type="mitochondrion" evidence="1"/>
<dbReference type="AlphaFoldDB" id="R4IUC6"/>
<evidence type="ECO:0000313" key="1">
    <source>
        <dbReference type="EMBL" id="AGC78832.1"/>
    </source>
</evidence>
<name>R4IUC6_VICFA</name>
<protein>
    <submittedName>
        <fullName evidence="1">Uncharacterized protein</fullName>
    </submittedName>
</protein>